<dbReference type="PANTHER" id="PTHR46716:SF1">
    <property type="entry name" value="MITOGEN-ACTIVATED PROTEIN KINASE KINASE KINASE 7"/>
    <property type="match status" value="1"/>
</dbReference>
<dbReference type="GO" id="GO:0006955">
    <property type="term" value="P:immune response"/>
    <property type="evidence" value="ECO:0007669"/>
    <property type="project" value="TreeGrafter"/>
</dbReference>
<accession>A0AA36GHT1</accession>
<comment type="similarity">
    <text evidence="1">Belongs to the protein kinase superfamily. STE Ser/Thr protein kinase family. MAP kinase kinase kinase subfamily.</text>
</comment>
<keyword evidence="6 7" id="KW-0067">ATP-binding</keyword>
<feature type="domain" description="Protein kinase" evidence="8">
    <location>
        <begin position="378"/>
        <end position="628"/>
    </location>
</feature>
<dbReference type="GO" id="GO:0043123">
    <property type="term" value="P:positive regulation of canonical NF-kappaB signal transduction"/>
    <property type="evidence" value="ECO:0007669"/>
    <property type="project" value="TreeGrafter"/>
</dbReference>
<evidence type="ECO:0000256" key="4">
    <source>
        <dbReference type="ARBA" id="ARBA00022741"/>
    </source>
</evidence>
<dbReference type="Gene3D" id="1.10.510.10">
    <property type="entry name" value="Transferase(Phosphotransferase) domain 1"/>
    <property type="match status" value="1"/>
</dbReference>
<evidence type="ECO:0000256" key="5">
    <source>
        <dbReference type="ARBA" id="ARBA00022777"/>
    </source>
</evidence>
<dbReference type="Pfam" id="PF24611">
    <property type="entry name" value="Spectrin_Anc-1"/>
    <property type="match status" value="1"/>
</dbReference>
<dbReference type="PANTHER" id="PTHR46716">
    <property type="entry name" value="MITOGEN-ACTIVATED PROTEIN KINASE KINASE KINASE 7"/>
    <property type="match status" value="1"/>
</dbReference>
<evidence type="ECO:0000313" key="9">
    <source>
        <dbReference type="EMBL" id="CAJ0593156.1"/>
    </source>
</evidence>
<proteinExistence type="inferred from homology"/>
<evidence type="ECO:0000256" key="3">
    <source>
        <dbReference type="ARBA" id="ARBA00022679"/>
    </source>
</evidence>
<dbReference type="AlphaFoldDB" id="A0AA36GHT1"/>
<keyword evidence="5" id="KW-0418">Kinase</keyword>
<dbReference type="SUPFAM" id="SSF56112">
    <property type="entry name" value="Protein kinase-like (PK-like)"/>
    <property type="match status" value="1"/>
</dbReference>
<dbReference type="InterPro" id="IPR001245">
    <property type="entry name" value="Ser-Thr/Tyr_kinase_cat_dom"/>
</dbReference>
<sequence length="791" mass="90487">MEDEVARRAAEQQLADTIAPTSTQLVQLVNNVIRFMNVGGLPTYRSFAKRLDDECEKAAALLQDAPKSHPSVQALEAALSLAHNIVPVLKERANHWEEFMKIKMETQLELNNFLKPLKEVLSKPRRSINDVKKDFDVISGERTKTSTIYDKVRKLQQLFNFLGPPTVYEDVQFIDVVQQMEKEYDEALNEMSAEIEDENLLCKAVAHFSIQINSIFDQLYKERSQENIKNIEQFQLPALRAELAMSKGKYEEANHARKHVDPDSSRITLLEDRLKTLDSMLDHAKDVEDASAAFSTTAQQLTQENFSRVKVCSFAFKSLDDDPPQNSCNEPPTRMNDRAPISTRKRRPVNRVTKANQDQGLCNTNTIPEIPLSQIDGNLDGTLLGEGTFGRVVKCRYFDNCDLQWKEVAIKYANPAYRNVLVREAKIFYTYLNHKNCIKFFGLYNCPLNGTGIVMELMDCSLAWLVSNHSIKYEIDHAISWLYQLSDAMSFFHSKEQVHRDLKLQNLLLCNGYHILKVCDFGTYTTLHESMTMEKGTLITMAPEVIRASKYYDEKCDIYSFGIIMWQIIARRLSPYQQERYYVILNVAENILRPPELSCDPLLSRFYKACWDGDPDVRPNSEQVKQYFAILKKAFPNDNRDLIGTNANGHAVISQLKLATPFTPQHRRARSDPFISYNRRSSLLCADLASAGSMEDVCPNPENTGVGDIEQAQNENVEHDLPPGFMRPYLRSLGRRRNPWNPQDPFLPNPLLFVQRLFPNLEGAITRYTIAMHISSVPHNPHKVHSSRFAA</sequence>
<evidence type="ECO:0000259" key="8">
    <source>
        <dbReference type="PROSITE" id="PS50011"/>
    </source>
</evidence>
<evidence type="ECO:0000256" key="1">
    <source>
        <dbReference type="ARBA" id="ARBA00006529"/>
    </source>
</evidence>
<dbReference type="GO" id="GO:0004709">
    <property type="term" value="F:MAP kinase kinase kinase activity"/>
    <property type="evidence" value="ECO:0007669"/>
    <property type="project" value="TreeGrafter"/>
</dbReference>
<dbReference type="PRINTS" id="PR00109">
    <property type="entry name" value="TYRKINASE"/>
</dbReference>
<dbReference type="Pfam" id="PF07714">
    <property type="entry name" value="PK_Tyr_Ser-Thr"/>
    <property type="match status" value="1"/>
</dbReference>
<keyword evidence="10" id="KW-1185">Reference proteome</keyword>
<keyword evidence="4 7" id="KW-0547">Nucleotide-binding</keyword>
<evidence type="ECO:0000256" key="7">
    <source>
        <dbReference type="PROSITE-ProRule" id="PRU10141"/>
    </source>
</evidence>
<dbReference type="Proteomes" id="UP001176961">
    <property type="component" value="Unassembled WGS sequence"/>
</dbReference>
<dbReference type="PROSITE" id="PS00107">
    <property type="entry name" value="PROTEIN_KINASE_ATP"/>
    <property type="match status" value="1"/>
</dbReference>
<protein>
    <recommendedName>
        <fullName evidence="8">Protein kinase domain-containing protein</fullName>
    </recommendedName>
</protein>
<comment type="caution">
    <text evidence="9">The sequence shown here is derived from an EMBL/GenBank/DDBJ whole genome shotgun (WGS) entry which is preliminary data.</text>
</comment>
<dbReference type="InterPro" id="IPR057134">
    <property type="entry name" value="Spectrin_Anc-1_3"/>
</dbReference>
<dbReference type="EMBL" id="CATQJL010000112">
    <property type="protein sequence ID" value="CAJ0593156.1"/>
    <property type="molecule type" value="Genomic_DNA"/>
</dbReference>
<dbReference type="GO" id="GO:0005524">
    <property type="term" value="F:ATP binding"/>
    <property type="evidence" value="ECO:0007669"/>
    <property type="project" value="UniProtKB-UniRule"/>
</dbReference>
<organism evidence="9 10">
    <name type="scientific">Cylicocyclus nassatus</name>
    <name type="common">Nematode worm</name>
    <dbReference type="NCBI Taxonomy" id="53992"/>
    <lineage>
        <taxon>Eukaryota</taxon>
        <taxon>Metazoa</taxon>
        <taxon>Ecdysozoa</taxon>
        <taxon>Nematoda</taxon>
        <taxon>Chromadorea</taxon>
        <taxon>Rhabditida</taxon>
        <taxon>Rhabditina</taxon>
        <taxon>Rhabditomorpha</taxon>
        <taxon>Strongyloidea</taxon>
        <taxon>Strongylidae</taxon>
        <taxon>Cylicocyclus</taxon>
    </lineage>
</organism>
<dbReference type="SMART" id="SM00220">
    <property type="entry name" value="S_TKc"/>
    <property type="match status" value="1"/>
</dbReference>
<evidence type="ECO:0000256" key="2">
    <source>
        <dbReference type="ARBA" id="ARBA00022527"/>
    </source>
</evidence>
<reference evidence="9" key="1">
    <citation type="submission" date="2023-07" db="EMBL/GenBank/DDBJ databases">
        <authorList>
            <consortium name="CYATHOMIX"/>
        </authorList>
    </citation>
    <scope>NUCLEOTIDE SEQUENCE</scope>
    <source>
        <strain evidence="9">N/A</strain>
    </source>
</reference>
<dbReference type="InterPro" id="IPR000719">
    <property type="entry name" value="Prot_kinase_dom"/>
</dbReference>
<dbReference type="InterPro" id="IPR011009">
    <property type="entry name" value="Kinase-like_dom_sf"/>
</dbReference>
<dbReference type="GO" id="GO:0007254">
    <property type="term" value="P:JNK cascade"/>
    <property type="evidence" value="ECO:0007669"/>
    <property type="project" value="TreeGrafter"/>
</dbReference>
<dbReference type="InterPro" id="IPR017441">
    <property type="entry name" value="Protein_kinase_ATP_BS"/>
</dbReference>
<name>A0AA36GHT1_CYLNA</name>
<feature type="binding site" evidence="7">
    <location>
        <position position="411"/>
    </location>
    <ligand>
        <name>ATP</name>
        <dbReference type="ChEBI" id="CHEBI:30616"/>
    </ligand>
</feature>
<evidence type="ECO:0000256" key="6">
    <source>
        <dbReference type="ARBA" id="ARBA00022840"/>
    </source>
</evidence>
<gene>
    <name evidence="9" type="ORF">CYNAS_LOCUS5139</name>
</gene>
<evidence type="ECO:0000313" key="10">
    <source>
        <dbReference type="Proteomes" id="UP001176961"/>
    </source>
</evidence>
<dbReference type="PROSITE" id="PS50011">
    <property type="entry name" value="PROTEIN_KINASE_DOM"/>
    <property type="match status" value="1"/>
</dbReference>
<keyword evidence="3" id="KW-0808">Transferase</keyword>
<keyword evidence="2" id="KW-0723">Serine/threonine-protein kinase</keyword>